<name>A0A936ZTH7_9FLAO</name>
<accession>A0A936ZTH7</accession>
<reference evidence="2" key="1">
    <citation type="submission" date="2021-01" db="EMBL/GenBank/DDBJ databases">
        <authorList>
            <person name="Zhong Y.L."/>
        </authorList>
    </citation>
    <scope>NUCLEOTIDE SEQUENCE</scope>
    <source>
        <strain evidence="2">KCTC 23302</strain>
    </source>
</reference>
<sequence length="251" mass="28596">MTMQFSLKRIINSVYRDVTVLRGSIVTGLSIAAGILFIAFLLNLGFGDHSITAEDYAGTSGLLYVLFGVLFTFSIFKEVHDQKKNHLYLTLPISPVERVIAVWITTYILYTVAFTILGVLIGQMAIIFGSLFSKVNLHFISIFSEEYWKMITFYLFVQPVFFYGAIRFGKNRMGKTVLSLLLVFLGILFYNFLIYGMLNHDFDVFSGEQLASEAFNLAKKDFSITGRWLFMIILGPAMFLAGYFRMIEKEV</sequence>
<evidence type="ECO:0000256" key="1">
    <source>
        <dbReference type="SAM" id="Phobius"/>
    </source>
</evidence>
<keyword evidence="1" id="KW-0472">Membrane</keyword>
<organism evidence="2 3">
    <name type="scientific">Aquimarina mytili</name>
    <dbReference type="NCBI Taxonomy" id="874423"/>
    <lineage>
        <taxon>Bacteria</taxon>
        <taxon>Pseudomonadati</taxon>
        <taxon>Bacteroidota</taxon>
        <taxon>Flavobacteriia</taxon>
        <taxon>Flavobacteriales</taxon>
        <taxon>Flavobacteriaceae</taxon>
        <taxon>Aquimarina</taxon>
    </lineage>
</organism>
<keyword evidence="3" id="KW-1185">Reference proteome</keyword>
<feature type="transmembrane region" description="Helical" evidence="1">
    <location>
        <begin position="147"/>
        <end position="166"/>
    </location>
</feature>
<feature type="transmembrane region" description="Helical" evidence="1">
    <location>
        <begin position="20"/>
        <end position="42"/>
    </location>
</feature>
<evidence type="ECO:0000313" key="2">
    <source>
        <dbReference type="EMBL" id="MBL0683992.1"/>
    </source>
</evidence>
<feature type="transmembrane region" description="Helical" evidence="1">
    <location>
        <begin position="100"/>
        <end position="127"/>
    </location>
</feature>
<feature type="transmembrane region" description="Helical" evidence="1">
    <location>
        <begin position="178"/>
        <end position="198"/>
    </location>
</feature>
<protein>
    <submittedName>
        <fullName evidence="2">Uncharacterized protein</fullName>
    </submittedName>
</protein>
<keyword evidence="1" id="KW-0812">Transmembrane</keyword>
<dbReference type="AlphaFoldDB" id="A0A936ZTH7"/>
<evidence type="ECO:0000313" key="3">
    <source>
        <dbReference type="Proteomes" id="UP000651057"/>
    </source>
</evidence>
<dbReference type="Proteomes" id="UP000651057">
    <property type="component" value="Unassembled WGS sequence"/>
</dbReference>
<feature type="transmembrane region" description="Helical" evidence="1">
    <location>
        <begin position="62"/>
        <end position="79"/>
    </location>
</feature>
<dbReference type="EMBL" id="JAERQJ010000003">
    <property type="protein sequence ID" value="MBL0683992.1"/>
    <property type="molecule type" value="Genomic_DNA"/>
</dbReference>
<proteinExistence type="predicted"/>
<comment type="caution">
    <text evidence="2">The sequence shown here is derived from an EMBL/GenBank/DDBJ whole genome shotgun (WGS) entry which is preliminary data.</text>
</comment>
<keyword evidence="1" id="KW-1133">Transmembrane helix</keyword>
<gene>
    <name evidence="2" type="ORF">JJQ60_10720</name>
</gene>
<feature type="transmembrane region" description="Helical" evidence="1">
    <location>
        <begin position="228"/>
        <end position="247"/>
    </location>
</feature>